<evidence type="ECO:0000313" key="4">
    <source>
        <dbReference type="Proteomes" id="UP000266841"/>
    </source>
</evidence>
<dbReference type="AlphaFoldDB" id="K0S8G2"/>
<gene>
    <name evidence="3" type="ORF">THAOC_16932</name>
</gene>
<dbReference type="InterPro" id="IPR004827">
    <property type="entry name" value="bZIP"/>
</dbReference>
<feature type="region of interest" description="Disordered" evidence="1">
    <location>
        <begin position="1"/>
        <end position="84"/>
    </location>
</feature>
<feature type="domain" description="BZIP" evidence="2">
    <location>
        <begin position="59"/>
        <end position="73"/>
    </location>
</feature>
<dbReference type="PROSITE" id="PS00036">
    <property type="entry name" value="BZIP_BASIC"/>
    <property type="match status" value="1"/>
</dbReference>
<evidence type="ECO:0000256" key="1">
    <source>
        <dbReference type="SAM" id="MobiDB-lite"/>
    </source>
</evidence>
<protein>
    <recommendedName>
        <fullName evidence="2">BZIP domain-containing protein</fullName>
    </recommendedName>
</protein>
<dbReference type="Proteomes" id="UP000266841">
    <property type="component" value="Unassembled WGS sequence"/>
</dbReference>
<keyword evidence="4" id="KW-1185">Reference proteome</keyword>
<sequence>MVQLTQETKDAGFAVMRGRRADGRREVSEDSSVEKAPRTYGGKGNSKSEEELEKARQVRQARNRNSARAFRKRKQNDIEATREAAKRCDAEILELKERLRVVRGKNVELEGKVREKRKRDGPSGSGAGDRVVQNKNTRETS</sequence>
<feature type="region of interest" description="Disordered" evidence="1">
    <location>
        <begin position="105"/>
        <end position="141"/>
    </location>
</feature>
<feature type="non-terminal residue" evidence="3">
    <location>
        <position position="141"/>
    </location>
</feature>
<feature type="compositionally biased region" description="Basic and acidic residues" evidence="1">
    <location>
        <begin position="46"/>
        <end position="56"/>
    </location>
</feature>
<dbReference type="EMBL" id="AGNL01018873">
    <property type="protein sequence ID" value="EJK62458.1"/>
    <property type="molecule type" value="Genomic_DNA"/>
</dbReference>
<evidence type="ECO:0000313" key="3">
    <source>
        <dbReference type="EMBL" id="EJK62458.1"/>
    </source>
</evidence>
<accession>K0S8G2</accession>
<feature type="compositionally biased region" description="Basic and acidic residues" evidence="1">
    <location>
        <begin position="19"/>
        <end position="37"/>
    </location>
</feature>
<proteinExistence type="predicted"/>
<feature type="compositionally biased region" description="Basic and acidic residues" evidence="1">
    <location>
        <begin position="75"/>
        <end position="84"/>
    </location>
</feature>
<evidence type="ECO:0000259" key="2">
    <source>
        <dbReference type="PROSITE" id="PS00036"/>
    </source>
</evidence>
<reference evidence="3 4" key="1">
    <citation type="journal article" date="2012" name="Genome Biol.">
        <title>Genome and low-iron response of an oceanic diatom adapted to chronic iron limitation.</title>
        <authorList>
            <person name="Lommer M."/>
            <person name="Specht M."/>
            <person name="Roy A.S."/>
            <person name="Kraemer L."/>
            <person name="Andreson R."/>
            <person name="Gutowska M.A."/>
            <person name="Wolf J."/>
            <person name="Bergner S.V."/>
            <person name="Schilhabel M.B."/>
            <person name="Klostermeier U.C."/>
            <person name="Beiko R.G."/>
            <person name="Rosenstiel P."/>
            <person name="Hippler M."/>
            <person name="Laroche J."/>
        </authorList>
    </citation>
    <scope>NUCLEOTIDE SEQUENCE [LARGE SCALE GENOMIC DNA]</scope>
    <source>
        <strain evidence="3 4">CCMP1005</strain>
    </source>
</reference>
<dbReference type="GO" id="GO:0003700">
    <property type="term" value="F:DNA-binding transcription factor activity"/>
    <property type="evidence" value="ECO:0007669"/>
    <property type="project" value="InterPro"/>
</dbReference>
<name>K0S8G2_THAOC</name>
<comment type="caution">
    <text evidence="3">The sequence shown here is derived from an EMBL/GenBank/DDBJ whole genome shotgun (WGS) entry which is preliminary data.</text>
</comment>
<organism evidence="3 4">
    <name type="scientific">Thalassiosira oceanica</name>
    <name type="common">Marine diatom</name>
    <dbReference type="NCBI Taxonomy" id="159749"/>
    <lineage>
        <taxon>Eukaryota</taxon>
        <taxon>Sar</taxon>
        <taxon>Stramenopiles</taxon>
        <taxon>Ochrophyta</taxon>
        <taxon>Bacillariophyta</taxon>
        <taxon>Coscinodiscophyceae</taxon>
        <taxon>Thalassiosirophycidae</taxon>
        <taxon>Thalassiosirales</taxon>
        <taxon>Thalassiosiraceae</taxon>
        <taxon>Thalassiosira</taxon>
    </lineage>
</organism>
<feature type="compositionally biased region" description="Basic and acidic residues" evidence="1">
    <location>
        <begin position="105"/>
        <end position="121"/>
    </location>
</feature>